<dbReference type="Proteomes" id="UP000002601">
    <property type="component" value="Chromosome"/>
</dbReference>
<feature type="binding site" evidence="10">
    <location>
        <position position="645"/>
    </location>
    <ligand>
        <name>Zn(2+)</name>
        <dbReference type="ChEBI" id="CHEBI:29105"/>
        <note>catalytic</note>
    </ligand>
</feature>
<feature type="binding site" evidence="10">
    <location>
        <position position="728"/>
    </location>
    <ligand>
        <name>Zn(2+)</name>
        <dbReference type="ChEBI" id="CHEBI:29105"/>
        <note>catalytic</note>
    </ligand>
</feature>
<feature type="binding site" evidence="10 11">
    <location>
        <position position="486"/>
    </location>
    <ligand>
        <name>L-methionine</name>
        <dbReference type="ChEBI" id="CHEBI:57844"/>
    </ligand>
</feature>
<dbReference type="GO" id="GO:0008270">
    <property type="term" value="F:zinc ion binding"/>
    <property type="evidence" value="ECO:0007669"/>
    <property type="project" value="InterPro"/>
</dbReference>
<evidence type="ECO:0000256" key="9">
    <source>
        <dbReference type="ARBA" id="ARBA00023167"/>
    </source>
</evidence>
<dbReference type="NCBIfam" id="NF003556">
    <property type="entry name" value="PRK05222.1"/>
    <property type="match status" value="1"/>
</dbReference>
<keyword evidence="17" id="KW-1185">Reference proteome</keyword>
<evidence type="ECO:0000256" key="3">
    <source>
        <dbReference type="ARBA" id="ARBA00009553"/>
    </source>
</evidence>
<feature type="active site" description="Proton donor" evidence="10 13">
    <location>
        <position position="696"/>
    </location>
</feature>
<dbReference type="eggNOG" id="COG0620">
    <property type="taxonomic scope" value="Bacteria"/>
</dbReference>
<dbReference type="EC" id="2.1.1.14" evidence="10"/>
<dbReference type="InterPro" id="IPR038071">
    <property type="entry name" value="UROD/MetE-like_sf"/>
</dbReference>
<feature type="binding site" evidence="12">
    <location>
        <position position="643"/>
    </location>
    <ligand>
        <name>Zn(2+)</name>
        <dbReference type="ChEBI" id="CHEBI:29105"/>
        <label>1</label>
        <note>catalytic</note>
    </ligand>
</feature>
<protein>
    <recommendedName>
        <fullName evidence="10">5-methyltetrahydropteroyltriglutamate--homocysteine methyltransferase</fullName>
        <ecNumber evidence="10">2.1.1.14</ecNumber>
    </recommendedName>
    <alternativeName>
        <fullName evidence="10">Cobalamin-independent methionine synthase</fullName>
    </alternativeName>
    <alternativeName>
        <fullName evidence="10">Methionine synthase, vitamin-B12 independent isozyme</fullName>
    </alternativeName>
</protein>
<dbReference type="Pfam" id="PF01717">
    <property type="entry name" value="Meth_synt_2"/>
    <property type="match status" value="1"/>
</dbReference>
<name>C6BZ55_MARSD</name>
<feature type="binding site" evidence="12">
    <location>
        <position position="728"/>
    </location>
    <ligand>
        <name>Zn(2+)</name>
        <dbReference type="ChEBI" id="CHEBI:29105"/>
        <label>1</label>
        <note>catalytic</note>
    </ligand>
</feature>
<feature type="binding site" evidence="10 11">
    <location>
        <begin position="517"/>
        <end position="518"/>
    </location>
    <ligand>
        <name>5-methyltetrahydropteroyltri-L-glutamate</name>
        <dbReference type="ChEBI" id="CHEBI:58207"/>
    </ligand>
</feature>
<evidence type="ECO:0000259" key="14">
    <source>
        <dbReference type="Pfam" id="PF01717"/>
    </source>
</evidence>
<proteinExistence type="inferred from homology"/>
<evidence type="ECO:0000256" key="12">
    <source>
        <dbReference type="PIRSR" id="PIRSR000382-2"/>
    </source>
</evidence>
<feature type="binding site" evidence="10">
    <location>
        <position position="643"/>
    </location>
    <ligand>
        <name>Zn(2+)</name>
        <dbReference type="ChEBI" id="CHEBI:29105"/>
        <note>catalytic</note>
    </ligand>
</feature>
<evidence type="ECO:0000259" key="15">
    <source>
        <dbReference type="Pfam" id="PF08267"/>
    </source>
</evidence>
<evidence type="ECO:0000256" key="5">
    <source>
        <dbReference type="ARBA" id="ARBA00022605"/>
    </source>
</evidence>
<dbReference type="RefSeq" id="WP_015850698.1">
    <property type="nucleotide sequence ID" value="NC_012881.1"/>
</dbReference>
<dbReference type="CDD" id="cd03311">
    <property type="entry name" value="CIMS_C_terminal_like"/>
    <property type="match status" value="1"/>
</dbReference>
<dbReference type="Pfam" id="PF08267">
    <property type="entry name" value="Meth_synt_1"/>
    <property type="match status" value="1"/>
</dbReference>
<dbReference type="UniPathway" id="UPA00051">
    <property type="reaction ID" value="UER00082"/>
</dbReference>
<dbReference type="STRING" id="526222.Desal_0813"/>
<feature type="binding site" evidence="10 11">
    <location>
        <position position="563"/>
    </location>
    <ligand>
        <name>5-methyltetrahydropteroyltri-L-glutamate</name>
        <dbReference type="ChEBI" id="CHEBI:58207"/>
    </ligand>
</feature>
<evidence type="ECO:0000256" key="8">
    <source>
        <dbReference type="ARBA" id="ARBA00022833"/>
    </source>
</evidence>
<evidence type="ECO:0000256" key="1">
    <source>
        <dbReference type="ARBA" id="ARBA00002777"/>
    </source>
</evidence>
<feature type="binding site" evidence="10">
    <location>
        <begin position="15"/>
        <end position="18"/>
    </location>
    <ligand>
        <name>5-methyltetrahydropteroyltri-L-glutamate</name>
        <dbReference type="ChEBI" id="CHEBI:58207"/>
    </ligand>
</feature>
<evidence type="ECO:0000256" key="6">
    <source>
        <dbReference type="ARBA" id="ARBA00022679"/>
    </source>
</evidence>
<comment type="pathway">
    <text evidence="2 10">Amino-acid biosynthesis; L-methionine biosynthesis via de novo pathway; L-methionine from L-homocysteine (MetE route): step 1/1.</text>
</comment>
<keyword evidence="4 10" id="KW-0489">Methyltransferase</keyword>
<dbReference type="GO" id="GO:0032259">
    <property type="term" value="P:methylation"/>
    <property type="evidence" value="ECO:0007669"/>
    <property type="project" value="UniProtKB-KW"/>
</dbReference>
<dbReference type="AlphaFoldDB" id="C6BZ55"/>
<comment type="similarity">
    <text evidence="3 10">Belongs to the vitamin-B12 independent methionine synthase family.</text>
</comment>
<dbReference type="EMBL" id="CP001649">
    <property type="protein sequence ID" value="ACS78879.1"/>
    <property type="molecule type" value="Genomic_DNA"/>
</dbReference>
<dbReference type="SUPFAM" id="SSF51726">
    <property type="entry name" value="UROD/MetE-like"/>
    <property type="match status" value="2"/>
</dbReference>
<evidence type="ECO:0000256" key="2">
    <source>
        <dbReference type="ARBA" id="ARBA00004681"/>
    </source>
</evidence>
<dbReference type="GO" id="GO:0071265">
    <property type="term" value="P:L-methionine biosynthetic process"/>
    <property type="evidence" value="ECO:0007669"/>
    <property type="project" value="UniProtKB-ARBA"/>
</dbReference>
<dbReference type="PIRSF" id="PIRSF000382">
    <property type="entry name" value="MeTrfase_B12_ind"/>
    <property type="match status" value="1"/>
</dbReference>
<feature type="binding site" evidence="11">
    <location>
        <position position="18"/>
    </location>
    <ligand>
        <name>5-methyltetrahydropteroyltri-L-glutamate</name>
        <dbReference type="ChEBI" id="CHEBI:58207"/>
    </ligand>
</feature>
<feature type="binding site" evidence="10 11">
    <location>
        <begin position="433"/>
        <end position="435"/>
    </location>
    <ligand>
        <name>L-homocysteine</name>
        <dbReference type="ChEBI" id="CHEBI:58199"/>
    </ligand>
</feature>
<keyword evidence="7 10" id="KW-0479">Metal-binding</keyword>
<evidence type="ECO:0000256" key="7">
    <source>
        <dbReference type="ARBA" id="ARBA00022723"/>
    </source>
</evidence>
<keyword evidence="6 10" id="KW-0808">Transferase</keyword>
<feature type="domain" description="Cobalamin-independent methionine synthase MetE C-terminal/archaeal" evidence="14">
    <location>
        <begin position="428"/>
        <end position="750"/>
    </location>
</feature>
<keyword evidence="5 10" id="KW-0028">Amino-acid biosynthesis</keyword>
<feature type="binding site" evidence="10 11">
    <location>
        <position position="601"/>
    </location>
    <ligand>
        <name>L-homocysteine</name>
        <dbReference type="ChEBI" id="CHEBI:58199"/>
    </ligand>
</feature>
<evidence type="ECO:0000256" key="4">
    <source>
        <dbReference type="ARBA" id="ARBA00022603"/>
    </source>
</evidence>
<dbReference type="OrthoDB" id="244285at2"/>
<dbReference type="HAMAP" id="MF_00172">
    <property type="entry name" value="Meth_synth"/>
    <property type="match status" value="1"/>
</dbReference>
<accession>C6BZ55</accession>
<feature type="binding site" evidence="10">
    <location>
        <position position="667"/>
    </location>
    <ligand>
        <name>Zn(2+)</name>
        <dbReference type="ChEBI" id="CHEBI:29105"/>
        <note>catalytic</note>
    </ligand>
</feature>
<evidence type="ECO:0000313" key="16">
    <source>
        <dbReference type="EMBL" id="ACS78879.1"/>
    </source>
</evidence>
<reference evidence="16 17" key="1">
    <citation type="submission" date="2009-06" db="EMBL/GenBank/DDBJ databases">
        <title>Complete sequence of Desulfovibrio salexigens DSM 2638.</title>
        <authorList>
            <consortium name="US DOE Joint Genome Institute"/>
            <person name="Lucas S."/>
            <person name="Copeland A."/>
            <person name="Lapidus A."/>
            <person name="Glavina del Rio T."/>
            <person name="Tice H."/>
            <person name="Bruce D."/>
            <person name="Goodwin L."/>
            <person name="Pitluck S."/>
            <person name="Munk A.C."/>
            <person name="Brettin T."/>
            <person name="Detter J.C."/>
            <person name="Han C."/>
            <person name="Tapia R."/>
            <person name="Larimer F."/>
            <person name="Land M."/>
            <person name="Hauser L."/>
            <person name="Kyrpides N."/>
            <person name="Anderson I."/>
            <person name="Wall J.D."/>
            <person name="Arkin A.P."/>
            <person name="Dehal P."/>
            <person name="Chivian D."/>
            <person name="Giles B."/>
            <person name="Hazen T.C."/>
        </authorList>
    </citation>
    <scope>NUCLEOTIDE SEQUENCE [LARGE SCALE GENOMIC DNA]</scope>
    <source>
        <strain evidence="17">ATCC 14822 / DSM 2638 / NCIMB 8403 / VKM B-1763</strain>
    </source>
</reference>
<dbReference type="KEGG" id="dsa:Desal_0813"/>
<gene>
    <name evidence="10" type="primary">metE</name>
    <name evidence="16" type="ordered locus">Desal_0813</name>
</gene>
<dbReference type="FunFam" id="3.20.20.210:FF:000003">
    <property type="entry name" value="5-methyltetrahydropteroyltriglutamate--homocysteine methyltransferase"/>
    <property type="match status" value="1"/>
</dbReference>
<dbReference type="CDD" id="cd03312">
    <property type="entry name" value="CIMS_N_terminal_like"/>
    <property type="match status" value="1"/>
</dbReference>
<dbReference type="GO" id="GO:0003871">
    <property type="term" value="F:5-methyltetrahydropteroyltriglutamate-homocysteine S-methyltransferase activity"/>
    <property type="evidence" value="ECO:0007669"/>
    <property type="project" value="UniProtKB-UniRule"/>
</dbReference>
<sequence>MLTHTLGYPRMGSNRELKRKLESYWRGEAGADDLALTARKLREEHWENQKQAGVDLLPVGDFSYYDHMLDNAVRFGVIPARYNAEGAKASLDDYFRMARGEAGENGVAAMEMTKWFDTNYHYIVPEFSKDQDFFLADETLLGQVEEASQLGHRVKAVLPGPLTFLLLGKCSDQEFDRLDLLEKLLPAYAKLIEKLSAKCEWIQFDEPVLALDLEESTRKLFNPVYRTLKEVVSDTKILVAAYFGGLGSNLETAASLPVDGLHVDLVRGAQDLEPLLANISDNLSLSLGVVDGRNIWRADLERAVAAVKSAHVILGKERVLVAPSCSLLHVPFDLDLETKLDPDIKSWMAFARQKCAEIRIIADAVEGKDVEAVLAENRRVLESRKISPRVHNPEVALRLAALQPEDYRRNSVYEKRAEIQRDLGLPALPTTTIGSFPQTPEVRSTRSGFKNGRIERAEYERFMREYIEDCIRHQEDVGLDVLVHGEPERNDMVEYFGENFDGYCFTSNGWVQSYGSRCVKPPVIFGDVSRPAPITVEWINYARSLSDREVKGMLTGPVTILCWSFVRDDQPRSETCRQIALAVRDEVADLEKSGVKVIQIDEPALREGLPLRKGEQPEYLRWAEECFRLSASCVEDSTQIHTHMCYCEFDEIIDSIAALDADVISIEASRSRMELLGSFKRFSYPNEVGPGVYDIHSPAIPAADDMAQLLEKALEVIPAERLWVNPDCGLKTRKWDEVVPALKNMVQAAEIVRRKIQ</sequence>
<dbReference type="HOGENOM" id="CLU_013175_0_0_7"/>
<feature type="binding site" evidence="10 11">
    <location>
        <position position="601"/>
    </location>
    <ligand>
        <name>L-methionine</name>
        <dbReference type="ChEBI" id="CHEBI:57844"/>
    </ligand>
</feature>
<comment type="cofactor">
    <cofactor evidence="12">
        <name>Zn(2+)</name>
        <dbReference type="ChEBI" id="CHEBI:29105"/>
    </cofactor>
    <text evidence="12">Binds 2 Zn(2+) ions per subunit.</text>
</comment>
<dbReference type="InterPro" id="IPR002629">
    <property type="entry name" value="Met_Synth_C/arc"/>
</dbReference>
<organism evidence="16 17">
    <name type="scientific">Maridesulfovibrio salexigens (strain ATCC 14822 / DSM 2638 / NCIMB 8403 / VKM B-1763)</name>
    <name type="common">Desulfovibrio salexigens</name>
    <dbReference type="NCBI Taxonomy" id="526222"/>
    <lineage>
        <taxon>Bacteria</taxon>
        <taxon>Pseudomonadati</taxon>
        <taxon>Thermodesulfobacteriota</taxon>
        <taxon>Desulfovibrionia</taxon>
        <taxon>Desulfovibrionales</taxon>
        <taxon>Desulfovibrionaceae</taxon>
        <taxon>Maridesulfovibrio</taxon>
    </lineage>
</organism>
<dbReference type="InterPro" id="IPR013215">
    <property type="entry name" value="Cbl-indep_Met_Synth_N"/>
</dbReference>
<feature type="domain" description="Cobalamin-independent methionine synthase MetE N-terminal" evidence="15">
    <location>
        <begin position="3"/>
        <end position="310"/>
    </location>
</feature>
<feature type="binding site" evidence="12">
    <location>
        <position position="667"/>
    </location>
    <ligand>
        <name>Zn(2+)</name>
        <dbReference type="ChEBI" id="CHEBI:29105"/>
        <label>1</label>
        <note>catalytic</note>
    </ligand>
</feature>
<dbReference type="InterPro" id="IPR006276">
    <property type="entry name" value="Cobalamin-indep_Met_synthase"/>
</dbReference>
<feature type="binding site" evidence="10">
    <location>
        <position position="486"/>
    </location>
    <ligand>
        <name>L-homocysteine</name>
        <dbReference type="ChEBI" id="CHEBI:58199"/>
    </ligand>
</feature>
<comment type="function">
    <text evidence="1 10">Catalyzes the transfer of a methyl group from 5-methyltetrahydrofolate to homocysteine resulting in methionine formation.</text>
</comment>
<comment type="cofactor">
    <cofactor evidence="10">
        <name>Zn(2+)</name>
        <dbReference type="ChEBI" id="CHEBI:29105"/>
    </cofactor>
    <text evidence="10">Binds 1 zinc ion per subunit.</text>
</comment>
<evidence type="ECO:0000256" key="10">
    <source>
        <dbReference type="HAMAP-Rule" id="MF_00172"/>
    </source>
</evidence>
<dbReference type="PANTHER" id="PTHR30519">
    <property type="entry name" value="5-METHYLTETRAHYDROPTEROYLTRIGLUTAMATE--HOMOCYSTEINE METHYLTRANSFERASE"/>
    <property type="match status" value="1"/>
</dbReference>
<evidence type="ECO:0000313" key="17">
    <source>
        <dbReference type="Proteomes" id="UP000002601"/>
    </source>
</evidence>
<dbReference type="FunFam" id="3.20.20.210:FF:000002">
    <property type="entry name" value="5-methyltetrahydropteroyltriglutamate--homocysteine methyltransferase"/>
    <property type="match status" value="1"/>
</dbReference>
<dbReference type="Gene3D" id="3.20.20.210">
    <property type="match status" value="2"/>
</dbReference>
<feature type="binding site" evidence="11">
    <location>
        <position position="119"/>
    </location>
    <ligand>
        <name>5-methyltetrahydropteroyltri-L-glutamate</name>
        <dbReference type="ChEBI" id="CHEBI:58207"/>
    </ligand>
</feature>
<comment type="catalytic activity">
    <reaction evidence="10">
        <text>5-methyltetrahydropteroyltri-L-glutamate + L-homocysteine = tetrahydropteroyltri-L-glutamate + L-methionine</text>
        <dbReference type="Rhea" id="RHEA:21196"/>
        <dbReference type="ChEBI" id="CHEBI:57844"/>
        <dbReference type="ChEBI" id="CHEBI:58140"/>
        <dbReference type="ChEBI" id="CHEBI:58199"/>
        <dbReference type="ChEBI" id="CHEBI:58207"/>
        <dbReference type="EC" id="2.1.1.14"/>
    </reaction>
</comment>
<evidence type="ECO:0000256" key="13">
    <source>
        <dbReference type="PIRSR" id="PIRSR000382-3"/>
    </source>
</evidence>
<dbReference type="NCBIfam" id="TIGR01371">
    <property type="entry name" value="met_syn_B12ind"/>
    <property type="match status" value="1"/>
</dbReference>
<keyword evidence="10" id="KW-0677">Repeat</keyword>
<feature type="binding site" evidence="12">
    <location>
        <position position="645"/>
    </location>
    <ligand>
        <name>Zn(2+)</name>
        <dbReference type="ChEBI" id="CHEBI:29105"/>
        <label>1</label>
        <note>catalytic</note>
    </ligand>
</feature>
<feature type="binding site" evidence="10">
    <location>
        <position position="607"/>
    </location>
    <ligand>
        <name>5-methyltetrahydropteroyltri-L-glutamate</name>
        <dbReference type="ChEBI" id="CHEBI:58207"/>
    </ligand>
</feature>
<feature type="binding site" evidence="10 11">
    <location>
        <begin position="433"/>
        <end position="435"/>
    </location>
    <ligand>
        <name>L-methionine</name>
        <dbReference type="ChEBI" id="CHEBI:57844"/>
    </ligand>
</feature>
<keyword evidence="9 10" id="KW-0486">Methionine biosynthesis</keyword>
<keyword evidence="8 10" id="KW-0862">Zinc</keyword>
<feature type="binding site" evidence="10">
    <location>
        <position position="114"/>
    </location>
    <ligand>
        <name>5-methyltetrahydropteroyltri-L-glutamate</name>
        <dbReference type="ChEBI" id="CHEBI:58207"/>
    </ligand>
</feature>
<evidence type="ECO:0000256" key="11">
    <source>
        <dbReference type="PIRSR" id="PIRSR000382-1"/>
    </source>
</evidence>